<protein>
    <submittedName>
        <fullName evidence="2">Uncharacterized protein</fullName>
    </submittedName>
</protein>
<feature type="compositionally biased region" description="Basic residues" evidence="1">
    <location>
        <begin position="1"/>
        <end position="11"/>
    </location>
</feature>
<name>A0ABU6YL51_9FABA</name>
<evidence type="ECO:0000313" key="2">
    <source>
        <dbReference type="EMBL" id="MED6210014.1"/>
    </source>
</evidence>
<proteinExistence type="predicted"/>
<organism evidence="2 3">
    <name type="scientific">Stylosanthes scabra</name>
    <dbReference type="NCBI Taxonomy" id="79078"/>
    <lineage>
        <taxon>Eukaryota</taxon>
        <taxon>Viridiplantae</taxon>
        <taxon>Streptophyta</taxon>
        <taxon>Embryophyta</taxon>
        <taxon>Tracheophyta</taxon>
        <taxon>Spermatophyta</taxon>
        <taxon>Magnoliopsida</taxon>
        <taxon>eudicotyledons</taxon>
        <taxon>Gunneridae</taxon>
        <taxon>Pentapetalae</taxon>
        <taxon>rosids</taxon>
        <taxon>fabids</taxon>
        <taxon>Fabales</taxon>
        <taxon>Fabaceae</taxon>
        <taxon>Papilionoideae</taxon>
        <taxon>50 kb inversion clade</taxon>
        <taxon>dalbergioids sensu lato</taxon>
        <taxon>Dalbergieae</taxon>
        <taxon>Pterocarpus clade</taxon>
        <taxon>Stylosanthes</taxon>
    </lineage>
</organism>
<dbReference type="EMBL" id="JASCZI010242182">
    <property type="protein sequence ID" value="MED6210014.1"/>
    <property type="molecule type" value="Genomic_DNA"/>
</dbReference>
<evidence type="ECO:0000313" key="3">
    <source>
        <dbReference type="Proteomes" id="UP001341840"/>
    </source>
</evidence>
<gene>
    <name evidence="2" type="ORF">PIB30_060090</name>
</gene>
<dbReference type="Proteomes" id="UP001341840">
    <property type="component" value="Unassembled WGS sequence"/>
</dbReference>
<accession>A0ABU6YL51</accession>
<comment type="caution">
    <text evidence="2">The sequence shown here is derived from an EMBL/GenBank/DDBJ whole genome shotgun (WGS) entry which is preliminary data.</text>
</comment>
<feature type="region of interest" description="Disordered" evidence="1">
    <location>
        <begin position="1"/>
        <end position="29"/>
    </location>
</feature>
<evidence type="ECO:0000256" key="1">
    <source>
        <dbReference type="SAM" id="MobiDB-lite"/>
    </source>
</evidence>
<sequence length="128" mass="14853">MPRVKRPISKRSRGEASSSMEPPPQEHPMVQWFQSKSDFDHYSTDFAPRKVISPSGDKIDLSDSSAEHPRKYSRQDACTMFNIPFDIPRPTVGCLTIEHRLLHYFIVYNLVPRVYNLGLIMEEDLELM</sequence>
<keyword evidence="3" id="KW-1185">Reference proteome</keyword>
<reference evidence="2 3" key="1">
    <citation type="journal article" date="2023" name="Plants (Basel)">
        <title>Bridging the Gap: Combining Genomics and Transcriptomics Approaches to Understand Stylosanthes scabra, an Orphan Legume from the Brazilian Caatinga.</title>
        <authorList>
            <person name="Ferreira-Neto J.R.C."/>
            <person name="da Silva M.D."/>
            <person name="Binneck E."/>
            <person name="de Melo N.F."/>
            <person name="da Silva R.H."/>
            <person name="de Melo A.L.T.M."/>
            <person name="Pandolfi V."/>
            <person name="Bustamante F.O."/>
            <person name="Brasileiro-Vidal A.C."/>
            <person name="Benko-Iseppon A.M."/>
        </authorList>
    </citation>
    <scope>NUCLEOTIDE SEQUENCE [LARGE SCALE GENOMIC DNA]</scope>
    <source>
        <tissue evidence="2">Leaves</tissue>
    </source>
</reference>